<protein>
    <recommendedName>
        <fullName evidence="4">DUF3828 domain-containing protein</fullName>
    </recommendedName>
</protein>
<keyword evidence="1" id="KW-0732">Signal</keyword>
<dbReference type="EMBL" id="CP027668">
    <property type="protein sequence ID" value="AVO45703.1"/>
    <property type="molecule type" value="Genomic_DNA"/>
</dbReference>
<evidence type="ECO:0000256" key="1">
    <source>
        <dbReference type="SAM" id="SignalP"/>
    </source>
</evidence>
<dbReference type="AlphaFoldDB" id="A0A2S0NCQ4"/>
<sequence length="206" mass="22622">MRWSLRGAVLACVLFAAAPAAAQRPAPSSGSAAYDRLDLKTPESALRTFLTAYRRGDYVTAFWVLTPISQTAFYTHLARFDLSRVARVPASSAYMHAAEMIPAPSQMDQTDISFVFAHAMTVARRLDLMPLNLAGMPEDMSPANMPRLGNRIQLTDGKVEFSVPLQAYRSPVVFRMVQAAHGRWRLEQILPPGGAVDSLPFGLPTE</sequence>
<proteinExistence type="predicted"/>
<gene>
    <name evidence="2" type="ORF">C6569_11855</name>
</gene>
<dbReference type="KEGG" id="phr:C6569_11855"/>
<evidence type="ECO:0000313" key="3">
    <source>
        <dbReference type="Proteomes" id="UP000237889"/>
    </source>
</evidence>
<dbReference type="RefSeq" id="WP_106749044.1">
    <property type="nucleotide sequence ID" value="NZ_CP027668.1"/>
</dbReference>
<keyword evidence="3" id="KW-1185">Reference proteome</keyword>
<evidence type="ECO:0008006" key="4">
    <source>
        <dbReference type="Google" id="ProtNLM"/>
    </source>
</evidence>
<evidence type="ECO:0000313" key="2">
    <source>
        <dbReference type="EMBL" id="AVO45703.1"/>
    </source>
</evidence>
<reference evidence="2 3" key="1">
    <citation type="submission" date="2018-03" db="EMBL/GenBank/DDBJ databases">
        <title>Genome sequencing of Phreatobacter sp.</title>
        <authorList>
            <person name="Kim S.-J."/>
            <person name="Heo J."/>
            <person name="Kwon S.-W."/>
        </authorList>
    </citation>
    <scope>NUCLEOTIDE SEQUENCE [LARGE SCALE GENOMIC DNA]</scope>
    <source>
        <strain evidence="2 3">S-12</strain>
    </source>
</reference>
<dbReference type="OrthoDB" id="7950111at2"/>
<organism evidence="2 3">
    <name type="scientific">Phreatobacter cathodiphilus</name>
    <dbReference type="NCBI Taxonomy" id="1868589"/>
    <lineage>
        <taxon>Bacteria</taxon>
        <taxon>Pseudomonadati</taxon>
        <taxon>Pseudomonadota</taxon>
        <taxon>Alphaproteobacteria</taxon>
        <taxon>Hyphomicrobiales</taxon>
        <taxon>Phreatobacteraceae</taxon>
        <taxon>Phreatobacter</taxon>
    </lineage>
</organism>
<dbReference type="Proteomes" id="UP000237889">
    <property type="component" value="Chromosome"/>
</dbReference>
<feature type="signal peptide" evidence="1">
    <location>
        <begin position="1"/>
        <end position="22"/>
    </location>
</feature>
<feature type="chain" id="PRO_5015416198" description="DUF3828 domain-containing protein" evidence="1">
    <location>
        <begin position="23"/>
        <end position="206"/>
    </location>
</feature>
<name>A0A2S0NCQ4_9HYPH</name>
<accession>A0A2S0NCQ4</accession>